<dbReference type="PANTHER" id="PTHR43798">
    <property type="entry name" value="MONOACYLGLYCEROL LIPASE"/>
    <property type="match status" value="1"/>
</dbReference>
<dbReference type="AlphaFoldDB" id="A0A2T5J1R6"/>
<feature type="domain" description="AB hydrolase-1" evidence="1">
    <location>
        <begin position="19"/>
        <end position="167"/>
    </location>
</feature>
<dbReference type="Gene3D" id="3.40.50.1820">
    <property type="entry name" value="alpha/beta hydrolase"/>
    <property type="match status" value="1"/>
</dbReference>
<dbReference type="InterPro" id="IPR000073">
    <property type="entry name" value="AB_hydrolase_1"/>
</dbReference>
<dbReference type="InterPro" id="IPR050266">
    <property type="entry name" value="AB_hydrolase_sf"/>
</dbReference>
<keyword evidence="3" id="KW-1185">Reference proteome</keyword>
<sequence>MSQKKQALSVYSEGQGEQTILMIHGWPDTYRVWDEQVAAFSANYRCLRVTLPNFDSQGARQTYRFDEVVTMINQVVEEYSPNKPVILLIHDWGCVFGYQFYRQYPHKVSHLISLDIGDALSKDYLKSLKAYQALMIVTYQLNLAAAWFLPEAVGTTWTKGIAKLLQQPTPAEPVHRGMNYPYFQTWFKPISDPVKPFSIVPDCPMLYVYAKRKPVMFQSKQWLEQVAAKQGNQVVAMDAGHWLMREQASAFNALVLNWLSK</sequence>
<comment type="caution">
    <text evidence="2">The sequence shown here is derived from an EMBL/GenBank/DDBJ whole genome shotgun (WGS) entry which is preliminary data.</text>
</comment>
<dbReference type="InterPro" id="IPR029058">
    <property type="entry name" value="AB_hydrolase_fold"/>
</dbReference>
<reference evidence="2 3" key="1">
    <citation type="submission" date="2018-04" db="EMBL/GenBank/DDBJ databases">
        <title>Genomic Encyclopedia of Archaeal and Bacterial Type Strains, Phase II (KMG-II): from individual species to whole genera.</title>
        <authorList>
            <person name="Goeker M."/>
        </authorList>
    </citation>
    <scope>NUCLEOTIDE SEQUENCE [LARGE SCALE GENOMIC DNA]</scope>
    <source>
        <strain evidence="2 3">DSM 5822</strain>
    </source>
</reference>
<dbReference type="SUPFAM" id="SSF53474">
    <property type="entry name" value="alpha/beta-Hydrolases"/>
    <property type="match status" value="1"/>
</dbReference>
<dbReference type="Proteomes" id="UP000244223">
    <property type="component" value="Unassembled WGS sequence"/>
</dbReference>
<dbReference type="Pfam" id="PF00561">
    <property type="entry name" value="Abhydrolase_1"/>
    <property type="match status" value="1"/>
</dbReference>
<dbReference type="RefSeq" id="WP_170106887.1">
    <property type="nucleotide sequence ID" value="NZ_QAON01000003.1"/>
</dbReference>
<evidence type="ECO:0000313" key="2">
    <source>
        <dbReference type="EMBL" id="PTQ90389.1"/>
    </source>
</evidence>
<dbReference type="EMBL" id="QAON01000003">
    <property type="protein sequence ID" value="PTQ90389.1"/>
    <property type="molecule type" value="Genomic_DNA"/>
</dbReference>
<dbReference type="InterPro" id="IPR000639">
    <property type="entry name" value="Epox_hydrolase-like"/>
</dbReference>
<organism evidence="2 3">
    <name type="scientific">Agitococcus lubricus</name>
    <dbReference type="NCBI Taxonomy" id="1077255"/>
    <lineage>
        <taxon>Bacteria</taxon>
        <taxon>Pseudomonadati</taxon>
        <taxon>Pseudomonadota</taxon>
        <taxon>Gammaproteobacteria</taxon>
        <taxon>Moraxellales</taxon>
        <taxon>Moraxellaceae</taxon>
        <taxon>Agitococcus</taxon>
    </lineage>
</organism>
<accession>A0A2T5J1R6</accession>
<name>A0A2T5J1R6_9GAMM</name>
<evidence type="ECO:0000313" key="3">
    <source>
        <dbReference type="Proteomes" id="UP000244223"/>
    </source>
</evidence>
<dbReference type="GO" id="GO:0003824">
    <property type="term" value="F:catalytic activity"/>
    <property type="evidence" value="ECO:0007669"/>
    <property type="project" value="InterPro"/>
</dbReference>
<evidence type="ECO:0000259" key="1">
    <source>
        <dbReference type="Pfam" id="PF00561"/>
    </source>
</evidence>
<gene>
    <name evidence="2" type="ORF">C8N29_103142</name>
</gene>
<proteinExistence type="predicted"/>
<dbReference type="PRINTS" id="PR00412">
    <property type="entry name" value="EPOXHYDRLASE"/>
</dbReference>
<protein>
    <submittedName>
        <fullName evidence="2">Pimeloyl-ACP methyl ester carboxylesterase</fullName>
    </submittedName>
</protein>